<protein>
    <submittedName>
        <fullName evidence="2">Carboxylesterase</fullName>
        <ecNumber evidence="2">3.1.1.1</ecNumber>
    </submittedName>
</protein>
<reference evidence="2 3" key="1">
    <citation type="submission" date="2021-01" db="EMBL/GenBank/DDBJ databases">
        <title>Genomic Encyclopedia of Type Strains, Phase IV (KMG-IV): sequencing the most valuable type-strain genomes for metagenomic binning, comparative biology and taxonomic classification.</title>
        <authorList>
            <person name="Goeker M."/>
        </authorList>
    </citation>
    <scope>NUCLEOTIDE SEQUENCE [LARGE SCALE GENOMIC DNA]</scope>
    <source>
        <strain evidence="2 3">DSM 23711</strain>
    </source>
</reference>
<dbReference type="Proteomes" id="UP001296943">
    <property type="component" value="Unassembled WGS sequence"/>
</dbReference>
<evidence type="ECO:0000259" key="1">
    <source>
        <dbReference type="Pfam" id="PF12146"/>
    </source>
</evidence>
<organism evidence="2 3">
    <name type="scientific">Aquibacillus albus</name>
    <dbReference type="NCBI Taxonomy" id="1168171"/>
    <lineage>
        <taxon>Bacteria</taxon>
        <taxon>Bacillati</taxon>
        <taxon>Bacillota</taxon>
        <taxon>Bacilli</taxon>
        <taxon>Bacillales</taxon>
        <taxon>Bacillaceae</taxon>
        <taxon>Aquibacillus</taxon>
    </lineage>
</organism>
<comment type="caution">
    <text evidence="2">The sequence shown here is derived from an EMBL/GenBank/DDBJ whole genome shotgun (WGS) entry which is preliminary data.</text>
</comment>
<name>A0ABS2N550_9BACI</name>
<dbReference type="RefSeq" id="WP_204501930.1">
    <property type="nucleotide sequence ID" value="NZ_JAFBDR010000029.1"/>
</dbReference>
<dbReference type="Gene3D" id="3.40.50.1820">
    <property type="entry name" value="alpha/beta hydrolase"/>
    <property type="match status" value="1"/>
</dbReference>
<dbReference type="InterPro" id="IPR022742">
    <property type="entry name" value="Hydrolase_4"/>
</dbReference>
<dbReference type="EMBL" id="JAFBDR010000029">
    <property type="protein sequence ID" value="MBM7573275.1"/>
    <property type="molecule type" value="Genomic_DNA"/>
</dbReference>
<evidence type="ECO:0000313" key="3">
    <source>
        <dbReference type="Proteomes" id="UP001296943"/>
    </source>
</evidence>
<feature type="domain" description="Serine aminopeptidase S33" evidence="1">
    <location>
        <begin position="16"/>
        <end position="227"/>
    </location>
</feature>
<evidence type="ECO:0000313" key="2">
    <source>
        <dbReference type="EMBL" id="MBM7573275.1"/>
    </source>
</evidence>
<dbReference type="InterPro" id="IPR012354">
    <property type="entry name" value="Esterase_lipase"/>
</dbReference>
<dbReference type="GO" id="GO:0106435">
    <property type="term" value="F:carboxylesterase activity"/>
    <property type="evidence" value="ECO:0007669"/>
    <property type="project" value="UniProtKB-EC"/>
</dbReference>
<dbReference type="SUPFAM" id="SSF53474">
    <property type="entry name" value="alpha/beta-Hydrolases"/>
    <property type="match status" value="1"/>
</dbReference>
<gene>
    <name evidence="2" type="ORF">JOC48_003827</name>
</gene>
<sequence>MKTVSPEPFTFEGGDRAVLLLHGFTGNTADVRMLGRFLESNGYTVHAPLYKGHGSTAPENLIQSTNQDWWESVMEGYNLIKNKGYKKIAVAGLSLGGLFSLKLAANYPVVGILPMCAPLGFAHKTTLRNMILSYALEQKMGEGKSDDIIEKEMEVLKSHQSINAINGLNELIKEVKESLPSIQTPTFVIQGRQDQIIDMNSPTMILNQIYSKLKKLKWYEKSGHLITIGDERNKLEEDVLECLDTLSWGEDDEIGDISTDKVKQIWW</sequence>
<proteinExistence type="predicted"/>
<accession>A0ABS2N550</accession>
<dbReference type="EC" id="3.1.1.1" evidence="2"/>
<dbReference type="PIRSF" id="PIRSF017388">
    <property type="entry name" value="Esterase_lipase"/>
    <property type="match status" value="1"/>
</dbReference>
<keyword evidence="3" id="KW-1185">Reference proteome</keyword>
<dbReference type="PANTHER" id="PTHR11614">
    <property type="entry name" value="PHOSPHOLIPASE-RELATED"/>
    <property type="match status" value="1"/>
</dbReference>
<dbReference type="InterPro" id="IPR029058">
    <property type="entry name" value="AB_hydrolase_fold"/>
</dbReference>
<keyword evidence="2" id="KW-0378">Hydrolase</keyword>
<dbReference type="InterPro" id="IPR051044">
    <property type="entry name" value="MAG_DAG_Lipase"/>
</dbReference>
<dbReference type="Pfam" id="PF12146">
    <property type="entry name" value="Hydrolase_4"/>
    <property type="match status" value="1"/>
</dbReference>